<name>A0ABQ9WQI2_9EUKA</name>
<dbReference type="Proteomes" id="UP001281761">
    <property type="component" value="Unassembled WGS sequence"/>
</dbReference>
<comment type="caution">
    <text evidence="1">The sequence shown here is derived from an EMBL/GenBank/DDBJ whole genome shotgun (WGS) entry which is preliminary data.</text>
</comment>
<reference evidence="1 2" key="1">
    <citation type="journal article" date="2022" name="bioRxiv">
        <title>Genomics of Preaxostyla Flagellates Illuminates Evolutionary Transitions and the Path Towards Mitochondrial Loss.</title>
        <authorList>
            <person name="Novak L.V.F."/>
            <person name="Treitli S.C."/>
            <person name="Pyrih J."/>
            <person name="Halakuc P."/>
            <person name="Pipaliya S.V."/>
            <person name="Vacek V."/>
            <person name="Brzon O."/>
            <person name="Soukal P."/>
            <person name="Eme L."/>
            <person name="Dacks J.B."/>
            <person name="Karnkowska A."/>
            <person name="Elias M."/>
            <person name="Hampl V."/>
        </authorList>
    </citation>
    <scope>NUCLEOTIDE SEQUENCE [LARGE SCALE GENOMIC DNA]</scope>
    <source>
        <strain evidence="1">NAU3</strain>
        <tissue evidence="1">Gut</tissue>
    </source>
</reference>
<keyword evidence="2" id="KW-1185">Reference proteome</keyword>
<organism evidence="1 2">
    <name type="scientific">Blattamonas nauphoetae</name>
    <dbReference type="NCBI Taxonomy" id="2049346"/>
    <lineage>
        <taxon>Eukaryota</taxon>
        <taxon>Metamonada</taxon>
        <taxon>Preaxostyla</taxon>
        <taxon>Oxymonadida</taxon>
        <taxon>Blattamonas</taxon>
    </lineage>
</organism>
<protein>
    <submittedName>
        <fullName evidence="1">Uncharacterized protein</fullName>
    </submittedName>
</protein>
<gene>
    <name evidence="1" type="ORF">BLNAU_23328</name>
</gene>
<accession>A0ABQ9WQI2</accession>
<proteinExistence type="predicted"/>
<sequence length="292" mass="32818">MSHIASLAKTLSDRTYDERSLVIQVTGWAIQEGIETIRLSETFIHQICKPYIVDPLTFFDASFETFVDTSIDLASFLWKEYASKDTPDHFLRNACLIENLLTLRAQILSANRWSDHLIVNDLNVITFSSFTPFGECPALRSLFSILCQPGVTSNGHVNLELLEHVSIVSSHSLPLHFDSPLLAFVRTVHPLTHASHEDYTNELNSQQSLLNLHHAPRFVLKWLHPFHLMTTLKNLLSLSPVQVSLALLTLSRAVDDSSKACEWLVRAGAVDVVVESNVIPIELNELIATRNL</sequence>
<evidence type="ECO:0000313" key="1">
    <source>
        <dbReference type="EMBL" id="KAK2941747.1"/>
    </source>
</evidence>
<dbReference type="EMBL" id="JARBJD010000468">
    <property type="protein sequence ID" value="KAK2941747.1"/>
    <property type="molecule type" value="Genomic_DNA"/>
</dbReference>
<evidence type="ECO:0000313" key="2">
    <source>
        <dbReference type="Proteomes" id="UP001281761"/>
    </source>
</evidence>